<keyword evidence="3" id="KW-1185">Reference proteome</keyword>
<dbReference type="EMBL" id="JAERPS020000007">
    <property type="protein sequence ID" value="MBZ9613516.1"/>
    <property type="molecule type" value="Genomic_DNA"/>
</dbReference>
<dbReference type="RefSeq" id="WP_205312050.1">
    <property type="nucleotide sequence ID" value="NZ_JAERPS020000007.1"/>
</dbReference>
<dbReference type="PANTHER" id="PTHR30050">
    <property type="entry name" value="CHROMOSOMAL REPLICATION INITIATOR PROTEIN DNAA"/>
    <property type="match status" value="1"/>
</dbReference>
<evidence type="ECO:0000313" key="3">
    <source>
        <dbReference type="Proteomes" id="UP000663814"/>
    </source>
</evidence>
<sequence length="222" mass="24326">MRVFNFSNFVTADYNRSAIDIGRKFIADPTSVQMVIDSHYGNGDGMTHLMMSLADELKNTGIKVVHYSAERLLTAAAPDVNLLCQLQGIDCLLLDDINFLFDKGTAVSVAIFDMLVARNSAGNKTICTVAIAANDVGSSIPKPYLDLLYSATVCRLGTPSLADKFRIAMVKIEHLGISFDASVNEIIEQAENIRELEGKLTRYAALQSIQQNALAEAKRQYN</sequence>
<dbReference type="Proteomes" id="UP000663814">
    <property type="component" value="Unassembled WGS sequence"/>
</dbReference>
<dbReference type="InterPro" id="IPR027417">
    <property type="entry name" value="P-loop_NTPase"/>
</dbReference>
<dbReference type="PANTHER" id="PTHR30050:SF2">
    <property type="entry name" value="CHROMOSOMAL REPLICATION INITIATOR PROTEIN DNAA"/>
    <property type="match status" value="1"/>
</dbReference>
<dbReference type="Gene3D" id="3.40.50.300">
    <property type="entry name" value="P-loop containing nucleotide triphosphate hydrolases"/>
    <property type="match status" value="1"/>
</dbReference>
<protein>
    <recommendedName>
        <fullName evidence="1">Chromosomal replication initiator protein DnaA ATPAse domain-containing protein</fullName>
    </recommendedName>
</protein>
<reference evidence="2 3" key="2">
    <citation type="submission" date="2021-08" db="EMBL/GenBank/DDBJ databases">
        <title>Rheinheimera aquimaris sp. nov., isolated from seawater of the East Sea in Korea.</title>
        <authorList>
            <person name="Kim K.H."/>
            <person name="Wenting R."/>
            <person name="Kim K.R."/>
            <person name="Jeon C.O."/>
        </authorList>
    </citation>
    <scope>NUCLEOTIDE SEQUENCE [LARGE SCALE GENOMIC DNA]</scope>
    <source>
        <strain evidence="2 3">MA-13</strain>
    </source>
</reference>
<dbReference type="Pfam" id="PF00308">
    <property type="entry name" value="Bac_DnaA"/>
    <property type="match status" value="1"/>
</dbReference>
<organism evidence="2 3">
    <name type="scientific">Rheinheimera maricola</name>
    <dbReference type="NCBI Taxonomy" id="2793282"/>
    <lineage>
        <taxon>Bacteria</taxon>
        <taxon>Pseudomonadati</taxon>
        <taxon>Pseudomonadota</taxon>
        <taxon>Gammaproteobacteria</taxon>
        <taxon>Chromatiales</taxon>
        <taxon>Chromatiaceae</taxon>
        <taxon>Rheinheimera</taxon>
    </lineage>
</organism>
<dbReference type="InterPro" id="IPR013317">
    <property type="entry name" value="DnaA_dom"/>
</dbReference>
<gene>
    <name evidence="2" type="ORF">I4W93_018135</name>
</gene>
<evidence type="ECO:0000313" key="2">
    <source>
        <dbReference type="EMBL" id="MBZ9613516.1"/>
    </source>
</evidence>
<proteinExistence type="predicted"/>
<feature type="domain" description="Chromosomal replication initiator protein DnaA ATPAse" evidence="1">
    <location>
        <begin position="3"/>
        <end position="115"/>
    </location>
</feature>
<evidence type="ECO:0000259" key="1">
    <source>
        <dbReference type="Pfam" id="PF00308"/>
    </source>
</evidence>
<comment type="caution">
    <text evidence="2">The sequence shown here is derived from an EMBL/GenBank/DDBJ whole genome shotgun (WGS) entry which is preliminary data.</text>
</comment>
<dbReference type="SUPFAM" id="SSF52540">
    <property type="entry name" value="P-loop containing nucleoside triphosphate hydrolases"/>
    <property type="match status" value="1"/>
</dbReference>
<reference evidence="2 3" key="1">
    <citation type="submission" date="2020-12" db="EMBL/GenBank/DDBJ databases">
        <authorList>
            <person name="Ruan W."/>
            <person name="Khan S.A."/>
            <person name="Jeon C.O."/>
        </authorList>
    </citation>
    <scope>NUCLEOTIDE SEQUENCE [LARGE SCALE GENOMIC DNA]</scope>
    <source>
        <strain evidence="2 3">MA-13</strain>
    </source>
</reference>
<accession>A0ABS7XDA2</accession>
<name>A0ABS7XDA2_9GAMM</name>